<feature type="transmembrane region" description="Helical" evidence="1">
    <location>
        <begin position="652"/>
        <end position="675"/>
    </location>
</feature>
<dbReference type="InterPro" id="IPR027417">
    <property type="entry name" value="P-loop_NTPase"/>
</dbReference>
<keyword evidence="1" id="KW-0472">Membrane</keyword>
<accession>A0A975BEC7</accession>
<protein>
    <submittedName>
        <fullName evidence="2">Dynamin domain-containing protein</fullName>
    </submittedName>
</protein>
<keyword evidence="1" id="KW-1133">Transmembrane helix</keyword>
<evidence type="ECO:0000313" key="2">
    <source>
        <dbReference type="EMBL" id="QTA83560.1"/>
    </source>
</evidence>
<proteinExistence type="predicted"/>
<gene>
    <name evidence="2" type="ORF">dnl_59730</name>
</gene>
<dbReference type="Proteomes" id="UP000663720">
    <property type="component" value="Chromosome"/>
</dbReference>
<keyword evidence="3" id="KW-1185">Reference proteome</keyword>
<organism evidence="2 3">
    <name type="scientific">Desulfonema limicola</name>
    <dbReference type="NCBI Taxonomy" id="45656"/>
    <lineage>
        <taxon>Bacteria</taxon>
        <taxon>Pseudomonadati</taxon>
        <taxon>Thermodesulfobacteriota</taxon>
        <taxon>Desulfobacteria</taxon>
        <taxon>Desulfobacterales</taxon>
        <taxon>Desulfococcaceae</taxon>
        <taxon>Desulfonema</taxon>
    </lineage>
</organism>
<dbReference type="Gene3D" id="3.40.50.300">
    <property type="entry name" value="P-loop containing nucleotide triphosphate hydrolases"/>
    <property type="match status" value="1"/>
</dbReference>
<dbReference type="SUPFAM" id="SSF52540">
    <property type="entry name" value="P-loop containing nucleoside triphosphate hydrolases"/>
    <property type="match status" value="1"/>
</dbReference>
<feature type="transmembrane region" description="Helical" evidence="1">
    <location>
        <begin position="681"/>
        <end position="700"/>
    </location>
</feature>
<evidence type="ECO:0000313" key="3">
    <source>
        <dbReference type="Proteomes" id="UP000663720"/>
    </source>
</evidence>
<sequence>MLPQTYETLRNELIGLLENAAAIDAVKAQTRDLLSSICRKALENQFEIVIAGEFQGGKSTTFNSLCNGRELSPVGSGIKTSGCIVTAENISDPGEPETAQIKWRTSEELVSGFSDILLPHLKLLEPGRFKNLSALELSSQIDLKKDGDRKLAARAAELEWDIWKKNKSGYDPLQKGLLDILRCAALIARYYADDFLENMRQKKNFALEEIRKMIVFPQDWEDRWAFYNPDRFKLEEILFIFISRIRIRIHSENLGRLGSVLADCPGLFAGRWDTETAKEAMFQADAILYLFDGSKTLKMSDLRVLEFIRKNGMEYKLFFGCNMRTHTLADSIRILDASISSLKNSGFKIKKGDAVLFHALLAFLASKGEKLLKENPEPVLLSEPQFMKICKSIQRQAAVLDINDISQDCTLDIIKSARNASRIDSLIQMVEKSVISRKARSILIENGARLAANCLLEAEGALQLREDNASKKEYDFRVQAAEVETSLRKFRGNCAGIIHRLDTLTADEAIADDIWNRLESALPQLCDKTADRIYNEVIKKLSLSLLAKKKFQDKISSIIKSEIDECFSETINTWAAEIKDGYNTVYNKEIVRPVRQISRELKTIWNASVLSEMNLLTGIELPEFSGYLEMDSVSILRELESGHALENIRYNALLAAGGVTGIFTAASGVLIAVYMLITRLFWIRITAVVVFLVNIILMFLTKGMIEKSLKQEIRQKLFSALNTLFFEIKDDVRNEFRNFSKGIRRFYIQVFESAVNRPGQIFEERKLQAETDFRKSRKQRLDIAQNAKKTREEQIMPLRIALQDYTKKVENELAETRLKTCL</sequence>
<dbReference type="KEGG" id="dli:dnl_59730"/>
<keyword evidence="1" id="KW-0812">Transmembrane</keyword>
<dbReference type="AlphaFoldDB" id="A0A975BEC7"/>
<dbReference type="EMBL" id="CP061799">
    <property type="protein sequence ID" value="QTA83560.1"/>
    <property type="molecule type" value="Genomic_DNA"/>
</dbReference>
<name>A0A975BEC7_9BACT</name>
<dbReference type="RefSeq" id="WP_207689384.1">
    <property type="nucleotide sequence ID" value="NZ_CP061799.1"/>
</dbReference>
<reference evidence="2" key="1">
    <citation type="journal article" date="2021" name="Microb. Physiol.">
        <title>Proteogenomic Insights into the Physiology of Marine, Sulfate-Reducing, Filamentous Desulfonema limicola and Desulfonema magnum.</title>
        <authorList>
            <person name="Schnaars V."/>
            <person name="Wohlbrand L."/>
            <person name="Scheve S."/>
            <person name="Hinrichs C."/>
            <person name="Reinhardt R."/>
            <person name="Rabus R."/>
        </authorList>
    </citation>
    <scope>NUCLEOTIDE SEQUENCE</scope>
    <source>
        <strain evidence="2">5ac10</strain>
    </source>
</reference>
<evidence type="ECO:0000256" key="1">
    <source>
        <dbReference type="SAM" id="Phobius"/>
    </source>
</evidence>